<comment type="caution">
    <text evidence="8">The sequence shown here is derived from an EMBL/GenBank/DDBJ whole genome shotgun (WGS) entry which is preliminary data.</text>
</comment>
<protein>
    <submittedName>
        <fullName evidence="8">DMT family transporter</fullName>
    </submittedName>
</protein>
<feature type="transmembrane region" description="Helical" evidence="6">
    <location>
        <begin position="110"/>
        <end position="127"/>
    </location>
</feature>
<dbReference type="GO" id="GO:0016020">
    <property type="term" value="C:membrane"/>
    <property type="evidence" value="ECO:0007669"/>
    <property type="project" value="UniProtKB-SubCell"/>
</dbReference>
<keyword evidence="9" id="KW-1185">Reference proteome</keyword>
<dbReference type="PANTHER" id="PTHR22911:SF6">
    <property type="entry name" value="SOLUTE CARRIER FAMILY 35 MEMBER G1"/>
    <property type="match status" value="1"/>
</dbReference>
<dbReference type="EMBL" id="SCFB01000006">
    <property type="protein sequence ID" value="RZI45814.1"/>
    <property type="molecule type" value="Genomic_DNA"/>
</dbReference>
<keyword evidence="4 6" id="KW-1133">Transmembrane helix</keyword>
<evidence type="ECO:0000256" key="3">
    <source>
        <dbReference type="ARBA" id="ARBA00022692"/>
    </source>
</evidence>
<evidence type="ECO:0000313" key="9">
    <source>
        <dbReference type="Proteomes" id="UP000293550"/>
    </source>
</evidence>
<dbReference type="Proteomes" id="UP000293550">
    <property type="component" value="Unassembled WGS sequence"/>
</dbReference>
<evidence type="ECO:0000256" key="5">
    <source>
        <dbReference type="ARBA" id="ARBA00023136"/>
    </source>
</evidence>
<dbReference type="InterPro" id="IPR037185">
    <property type="entry name" value="EmrE-like"/>
</dbReference>
<feature type="domain" description="EamA" evidence="7">
    <location>
        <begin position="44"/>
        <end position="174"/>
    </location>
</feature>
<feature type="transmembrane region" description="Helical" evidence="6">
    <location>
        <begin position="158"/>
        <end position="174"/>
    </location>
</feature>
<proteinExistence type="inferred from homology"/>
<gene>
    <name evidence="8" type="ORF">EQU50_05100</name>
</gene>
<evidence type="ECO:0000313" key="8">
    <source>
        <dbReference type="EMBL" id="RZI45814.1"/>
    </source>
</evidence>
<evidence type="ECO:0000259" key="7">
    <source>
        <dbReference type="Pfam" id="PF00892"/>
    </source>
</evidence>
<feature type="transmembrane region" description="Helical" evidence="6">
    <location>
        <begin position="241"/>
        <end position="260"/>
    </location>
</feature>
<feature type="transmembrane region" description="Helical" evidence="6">
    <location>
        <begin position="69"/>
        <end position="89"/>
    </location>
</feature>
<feature type="transmembrane region" description="Helical" evidence="6">
    <location>
        <begin position="37"/>
        <end position="57"/>
    </location>
</feature>
<keyword evidence="3 6" id="KW-0812">Transmembrane</keyword>
<organism evidence="8 9">
    <name type="scientific">Candidatus Finniella inopinata</name>
    <dbReference type="NCBI Taxonomy" id="1696036"/>
    <lineage>
        <taxon>Bacteria</taxon>
        <taxon>Pseudomonadati</taxon>
        <taxon>Pseudomonadota</taxon>
        <taxon>Alphaproteobacteria</taxon>
        <taxon>Holosporales</taxon>
        <taxon>Candidatus Paracaedibacteraceae</taxon>
        <taxon>Candidatus Finniella</taxon>
    </lineage>
</organism>
<feature type="transmembrane region" description="Helical" evidence="6">
    <location>
        <begin position="296"/>
        <end position="315"/>
    </location>
</feature>
<keyword evidence="5 6" id="KW-0472">Membrane</keyword>
<feature type="transmembrane region" description="Helical" evidence="6">
    <location>
        <begin position="214"/>
        <end position="235"/>
    </location>
</feature>
<feature type="transmembrane region" description="Helical" evidence="6">
    <location>
        <begin position="272"/>
        <end position="290"/>
    </location>
</feature>
<dbReference type="PANTHER" id="PTHR22911">
    <property type="entry name" value="ACYL-MALONYL CONDENSING ENZYME-RELATED"/>
    <property type="match status" value="1"/>
</dbReference>
<feature type="domain" description="EamA" evidence="7">
    <location>
        <begin position="189"/>
        <end position="311"/>
    </location>
</feature>
<dbReference type="InterPro" id="IPR000620">
    <property type="entry name" value="EamA_dom"/>
</dbReference>
<evidence type="ECO:0000256" key="2">
    <source>
        <dbReference type="ARBA" id="ARBA00009853"/>
    </source>
</evidence>
<sequence length="326" mass="35546">MIENGCIVLSGELGFSRQILMKKSESISMTASNKSNLNLTPFYGAGLIVLVAVLTTISNGLTHSLPKTLSSSQILFFKSCIGFLLVVAWHRTTLKQLLTTQNLKWQFLKGFAGAAGNGFWIAAVQVLPLADSSALSLTSALMTTAGAYYFFSENPTRPLLWAIGVGFVGVLVILKPSSAIFNVYSLYPLLSAFAFTASSLIIKKVAVKDSSQTTLCYLLFFMALCSFLPAIYYWQPVEMNAVLRLAGIAVLYLLGQLALIEAYTYTQAAFLAPFKFARFPLAIASGWLFFGEHFSWSTLAGGGLIIASYFYLGAVTHRLRKVKPLN</sequence>
<evidence type="ECO:0000256" key="4">
    <source>
        <dbReference type="ARBA" id="ARBA00022989"/>
    </source>
</evidence>
<comment type="similarity">
    <text evidence="2">Belongs to the drug/metabolite transporter (DMT) superfamily. 10 TMS drug/metabolite exporter (DME) (TC 2.A.7.3) family.</text>
</comment>
<dbReference type="Pfam" id="PF00892">
    <property type="entry name" value="EamA"/>
    <property type="match status" value="2"/>
</dbReference>
<name>A0A4Q7DIK7_9PROT</name>
<feature type="transmembrane region" description="Helical" evidence="6">
    <location>
        <begin position="133"/>
        <end position="151"/>
    </location>
</feature>
<evidence type="ECO:0000256" key="1">
    <source>
        <dbReference type="ARBA" id="ARBA00004141"/>
    </source>
</evidence>
<evidence type="ECO:0000256" key="6">
    <source>
        <dbReference type="SAM" id="Phobius"/>
    </source>
</evidence>
<accession>A0A4Q7DIK7</accession>
<reference evidence="8 9" key="1">
    <citation type="submission" date="2018-10" db="EMBL/GenBank/DDBJ databases">
        <title>An updated phylogeny of the Alphaproteobacteria reveals that the parasitic Rickettsiales and Holosporales have independent origins.</title>
        <authorList>
            <person name="Munoz-Gomez S.A."/>
            <person name="Hess S."/>
            <person name="Burger G."/>
            <person name="Lang B.F."/>
            <person name="Susko E."/>
            <person name="Slamovits C.H."/>
            <person name="Roger A.J."/>
        </authorList>
    </citation>
    <scope>NUCLEOTIDE SEQUENCE [LARGE SCALE GENOMIC DNA]</scope>
    <source>
        <strain evidence="8">HOLO01</strain>
    </source>
</reference>
<dbReference type="AlphaFoldDB" id="A0A4Q7DIK7"/>
<dbReference type="OrthoDB" id="9812899at2"/>
<dbReference type="SUPFAM" id="SSF103481">
    <property type="entry name" value="Multidrug resistance efflux transporter EmrE"/>
    <property type="match status" value="2"/>
</dbReference>
<feature type="transmembrane region" description="Helical" evidence="6">
    <location>
        <begin position="180"/>
        <end position="202"/>
    </location>
</feature>
<comment type="subcellular location">
    <subcellularLocation>
        <location evidence="1">Membrane</location>
        <topology evidence="1">Multi-pass membrane protein</topology>
    </subcellularLocation>
</comment>